<evidence type="ECO:0000313" key="2">
    <source>
        <dbReference type="EMBL" id="NHM13365.1"/>
    </source>
</evidence>
<dbReference type="EMBL" id="WPCR01000001">
    <property type="protein sequence ID" value="NHM13365.1"/>
    <property type="molecule type" value="Genomic_DNA"/>
</dbReference>
<evidence type="ECO:0000313" key="5">
    <source>
        <dbReference type="Proteomes" id="UP000671910"/>
    </source>
</evidence>
<reference evidence="2 4" key="1">
    <citation type="submission" date="2019-11" db="EMBL/GenBank/DDBJ databases">
        <title>Eggerthellaceae novel genus isolated from the rectal contents of marmort.</title>
        <authorList>
            <person name="Zhang G."/>
        </authorList>
    </citation>
    <scope>NUCLEOTIDE SEQUENCE [LARGE SCALE GENOMIC DNA]</scope>
    <source>
        <strain evidence="4">zg-886</strain>
        <strain evidence="2">Zg-886</strain>
    </source>
</reference>
<dbReference type="Proteomes" id="UP000671910">
    <property type="component" value="Chromosome"/>
</dbReference>
<dbReference type="EMBL" id="CP072829">
    <property type="protein sequence ID" value="QTU84557.1"/>
    <property type="molecule type" value="Genomic_DNA"/>
</dbReference>
<accession>A0A9E6MQJ8</accession>
<name>A0A9E6MQJ8_9ACTN</name>
<sequence length="54" mass="5665">MGGTITGLEKRGDDGGSSRGRAAQLRFAVGPDASDALRVPTCGDSLKYPLTWKK</sequence>
<dbReference type="AlphaFoldDB" id="A0A9E6MQJ8"/>
<evidence type="ECO:0000256" key="1">
    <source>
        <dbReference type="SAM" id="MobiDB-lite"/>
    </source>
</evidence>
<organism evidence="3 5">
    <name type="scientific">Xiamenia xianingshaonis</name>
    <dbReference type="NCBI Taxonomy" id="2682776"/>
    <lineage>
        <taxon>Bacteria</taxon>
        <taxon>Bacillati</taxon>
        <taxon>Actinomycetota</taxon>
        <taxon>Coriobacteriia</taxon>
        <taxon>Eggerthellales</taxon>
        <taxon>Eggerthellaceae</taxon>
        <taxon>Xiamenia</taxon>
    </lineage>
</organism>
<protein>
    <submittedName>
        <fullName evidence="3">Uncharacterized protein</fullName>
    </submittedName>
</protein>
<dbReference type="RefSeq" id="WP_166338141.1">
    <property type="nucleotide sequence ID" value="NZ_CP072829.1"/>
</dbReference>
<dbReference type="Proteomes" id="UP000636394">
    <property type="component" value="Unassembled WGS sequence"/>
</dbReference>
<reference evidence="3" key="2">
    <citation type="submission" date="2021-04" db="EMBL/GenBank/DDBJ databases">
        <title>Novel species in family Eggerthellaceae.</title>
        <authorList>
            <person name="Zhang G."/>
        </authorList>
    </citation>
    <scope>NUCLEOTIDE SEQUENCE</scope>
    <source>
        <strain evidence="3">Zg-886</strain>
    </source>
</reference>
<gene>
    <name evidence="2" type="ORF">GMI68_01025</name>
    <name evidence="3" type="ORF">J7S26_01075</name>
</gene>
<dbReference type="KEGG" id="ebz:J7S26_01075"/>
<keyword evidence="4" id="KW-1185">Reference proteome</keyword>
<evidence type="ECO:0000313" key="3">
    <source>
        <dbReference type="EMBL" id="QTU84557.1"/>
    </source>
</evidence>
<evidence type="ECO:0000313" key="4">
    <source>
        <dbReference type="Proteomes" id="UP000636394"/>
    </source>
</evidence>
<feature type="region of interest" description="Disordered" evidence="1">
    <location>
        <begin position="1"/>
        <end position="22"/>
    </location>
</feature>
<proteinExistence type="predicted"/>